<gene>
    <name evidence="6" type="primary">ycf39</name>
</gene>
<keyword evidence="3 6" id="KW-0934">Plastid</keyword>
<proteinExistence type="predicted"/>
<dbReference type="GO" id="GO:0009523">
    <property type="term" value="C:photosystem II"/>
    <property type="evidence" value="ECO:0007669"/>
    <property type="project" value="UniProtKB-KW"/>
</dbReference>
<dbReference type="EMBL" id="MK518353">
    <property type="protein sequence ID" value="QDR24649.1"/>
    <property type="molecule type" value="Genomic_DNA"/>
</dbReference>
<comment type="subcellular location">
    <subcellularLocation>
        <location evidence="1">Plastid</location>
    </subcellularLocation>
</comment>
<dbReference type="RefSeq" id="YP_009684563.1">
    <property type="nucleotide sequence ID" value="NC_044408.1"/>
</dbReference>
<evidence type="ECO:0000256" key="4">
    <source>
        <dbReference type="ARBA" id="ARBA00023276"/>
    </source>
</evidence>
<keyword evidence="4" id="KW-0604">Photosystem II</keyword>
<keyword evidence="6" id="KW-0150">Chloroplast</keyword>
<reference evidence="6" key="1">
    <citation type="journal article" date="2019" name="J. Phycol.">
        <title>Dictyochophyceae plastid genomes reveal unusual variability of their organization.</title>
        <authorList>
            <person name="Han K.Y."/>
            <person name="Maciszewski K."/>
            <person name="Graf L."/>
            <person name="Yang J.H."/>
            <person name="Andersen R.A."/>
            <person name="Karnkowska A."/>
            <person name="Yoon H.S."/>
        </authorList>
    </citation>
    <scope>NUCLEOTIDE SEQUENCE</scope>
</reference>
<accession>A0A516ZAD4</accession>
<name>A0A516ZAD4_9STRA</name>
<organism evidence="6">
    <name type="scientific">Pseudopedinella elastica</name>
    <dbReference type="NCBI Taxonomy" id="35684"/>
    <lineage>
        <taxon>Eukaryota</taxon>
        <taxon>Sar</taxon>
        <taxon>Stramenopiles</taxon>
        <taxon>Ochrophyta</taxon>
        <taxon>Dictyochophyceae</taxon>
        <taxon>Pedinellales</taxon>
        <taxon>Pseudopedinella</taxon>
    </lineage>
</organism>
<dbReference type="Pfam" id="PF05368">
    <property type="entry name" value="NmrA"/>
    <property type="match status" value="1"/>
</dbReference>
<dbReference type="InterPro" id="IPR008030">
    <property type="entry name" value="NmrA-like"/>
</dbReference>
<evidence type="ECO:0000256" key="3">
    <source>
        <dbReference type="ARBA" id="ARBA00022640"/>
    </source>
</evidence>
<dbReference type="Gene3D" id="3.40.50.720">
    <property type="entry name" value="NAD(P)-binding Rossmann-like Domain"/>
    <property type="match status" value="1"/>
</dbReference>
<dbReference type="PANTHER" id="PTHR47128">
    <property type="match status" value="1"/>
</dbReference>
<dbReference type="GeneID" id="41657537"/>
<dbReference type="GO" id="GO:0009536">
    <property type="term" value="C:plastid"/>
    <property type="evidence" value="ECO:0007669"/>
    <property type="project" value="UniProtKB-SubCell"/>
</dbReference>
<dbReference type="CDD" id="cd05243">
    <property type="entry name" value="SDR_a5"/>
    <property type="match status" value="1"/>
</dbReference>
<feature type="domain" description="NmrA-like" evidence="5">
    <location>
        <begin position="3"/>
        <end position="281"/>
    </location>
</feature>
<dbReference type="SUPFAM" id="SSF51735">
    <property type="entry name" value="NAD(P)-binding Rossmann-fold domains"/>
    <property type="match status" value="1"/>
</dbReference>
<geneLocation type="chloroplast" evidence="6"/>
<dbReference type="InterPro" id="IPR044256">
    <property type="entry name" value="HCF244-like"/>
</dbReference>
<protein>
    <submittedName>
        <fullName evidence="6">Photosystem I assembly protein Ycf39</fullName>
    </submittedName>
</protein>
<evidence type="ECO:0000256" key="1">
    <source>
        <dbReference type="ARBA" id="ARBA00004474"/>
    </source>
</evidence>
<evidence type="ECO:0000256" key="2">
    <source>
        <dbReference type="ARBA" id="ARBA00022531"/>
    </source>
</evidence>
<keyword evidence="2" id="KW-0602">Photosynthesis</keyword>
<evidence type="ECO:0000313" key="6">
    <source>
        <dbReference type="EMBL" id="QDR24649.1"/>
    </source>
</evidence>
<dbReference type="PANTHER" id="PTHR47128:SF2">
    <property type="entry name" value="PROTEIN HIGH CHLOROPHYLL FLUORESCENCE PHENOTYPE 244, CHLOROPLASTIC"/>
    <property type="match status" value="1"/>
</dbReference>
<sequence length="331" mass="37663">MSILVVGATGTLGRQIVRQLLDTGYSVRCLVRNVRKANFLREWGAELVYGDLKLPETIPATLNGMTTIIDVATLRPEEELATLQEVDLIGKIALVKAAEIGKIDKFIFFSIEKNEKYQSIPLMRLKKKLESVLIESKLSTTIFQISGFYQGLIAQYAIPILEQQTIYTTQDSALTTYLDTRDIAKLCTKMLIVDSELPNEKNKIIKLQGPKTWTSSDIIKTCEELSGQSAKSNFTPPAVLSLVKNLMGLSKWTWDIQDRLAFSELLLINNEEQENIGKKWDSNLYSTIKFNAKQITNLDDYLQDYFENILKKLRDLNYDQNQASKRKDLTF</sequence>
<evidence type="ECO:0000259" key="5">
    <source>
        <dbReference type="Pfam" id="PF05368"/>
    </source>
</evidence>
<dbReference type="InterPro" id="IPR036291">
    <property type="entry name" value="NAD(P)-bd_dom_sf"/>
</dbReference>
<dbReference type="AlphaFoldDB" id="A0A516ZAD4"/>
<dbReference type="GO" id="GO:0015979">
    <property type="term" value="P:photosynthesis"/>
    <property type="evidence" value="ECO:0007669"/>
    <property type="project" value="UniProtKB-KW"/>
</dbReference>